<gene>
    <name evidence="1" type="ORF">METZ01_LOCUS331475</name>
</gene>
<protein>
    <submittedName>
        <fullName evidence="1">Uncharacterized protein</fullName>
    </submittedName>
</protein>
<reference evidence="1" key="1">
    <citation type="submission" date="2018-05" db="EMBL/GenBank/DDBJ databases">
        <authorList>
            <person name="Lanie J.A."/>
            <person name="Ng W.-L."/>
            <person name="Kazmierczak K.M."/>
            <person name="Andrzejewski T.M."/>
            <person name="Davidsen T.M."/>
            <person name="Wayne K.J."/>
            <person name="Tettelin H."/>
            <person name="Glass J.I."/>
            <person name="Rusch D."/>
            <person name="Podicherti R."/>
            <person name="Tsui H.-C.T."/>
            <person name="Winkler M.E."/>
        </authorList>
    </citation>
    <scope>NUCLEOTIDE SEQUENCE</scope>
</reference>
<name>A0A382Q309_9ZZZZ</name>
<dbReference type="AlphaFoldDB" id="A0A382Q309"/>
<evidence type="ECO:0000313" key="1">
    <source>
        <dbReference type="EMBL" id="SVC78621.1"/>
    </source>
</evidence>
<accession>A0A382Q309</accession>
<proteinExistence type="predicted"/>
<organism evidence="1">
    <name type="scientific">marine metagenome</name>
    <dbReference type="NCBI Taxonomy" id="408172"/>
    <lineage>
        <taxon>unclassified sequences</taxon>
        <taxon>metagenomes</taxon>
        <taxon>ecological metagenomes</taxon>
    </lineage>
</organism>
<sequence length="36" mass="3851">MGLVVAGGIAMIIIGLVLSRPLAKNVLHYLDRNGFQ</sequence>
<dbReference type="EMBL" id="UINC01110843">
    <property type="protein sequence ID" value="SVC78621.1"/>
    <property type="molecule type" value="Genomic_DNA"/>
</dbReference>